<dbReference type="Proteomes" id="UP000182944">
    <property type="component" value="Unassembled WGS sequence"/>
</dbReference>
<organism evidence="1 2">
    <name type="scientific">Paracoccus sanguinis</name>
    <dbReference type="NCBI Taxonomy" id="1545044"/>
    <lineage>
        <taxon>Bacteria</taxon>
        <taxon>Pseudomonadati</taxon>
        <taxon>Pseudomonadota</taxon>
        <taxon>Alphaproteobacteria</taxon>
        <taxon>Rhodobacterales</taxon>
        <taxon>Paracoccaceae</taxon>
        <taxon>Paracoccus</taxon>
    </lineage>
</organism>
<evidence type="ECO:0000313" key="1">
    <source>
        <dbReference type="EMBL" id="SDW90332.1"/>
    </source>
</evidence>
<keyword evidence="2" id="KW-1185">Reference proteome</keyword>
<dbReference type="InterPro" id="IPR007739">
    <property type="entry name" value="RgpF"/>
</dbReference>
<accession>A0A1H2XBM3</accession>
<evidence type="ECO:0000313" key="2">
    <source>
        <dbReference type="Proteomes" id="UP000182944"/>
    </source>
</evidence>
<dbReference type="STRING" id="1545044.SAMN05444276_102454"/>
<dbReference type="AlphaFoldDB" id="A0A1H2XBM3"/>
<dbReference type="EMBL" id="FNNA01000002">
    <property type="protein sequence ID" value="SDW90332.1"/>
    <property type="molecule type" value="Genomic_DNA"/>
</dbReference>
<dbReference type="Pfam" id="PF05045">
    <property type="entry name" value="RgpF"/>
    <property type="match status" value="1"/>
</dbReference>
<gene>
    <name evidence="1" type="ORF">SAMN05444276_102454</name>
</gene>
<sequence>MLLALYQKGRVRPDVWRMLRAARALDLHIVAVNTLRLQTDEIEALKEVVDCYIERPNFGRDFGSYRTGFLHISDRGWCADCPRLLMLNDSVYFSQTRTPAFLRDMMDSPVEVLGATENFEIEHHLGSFCIAMDGSILRNPRFQKYWREYRLTDVRPAVIRNGEMKLSRLLRRLVSSPAQFTALYSSENYVAKLAEDDHLLDFSIRHGRNGYYSATGWKRISPIGLMDYIRARHLVPLHEIAAGAGAKGGGVIVETTVQELEERAFVSGYEDMVDYIRGLLKDVSKFDPERSRSLIAAYLGEVFMEGSQIHQNAVVLLRMGLPIIKLDGMYRGMFNLADVDMLAGELAPIERSELRRALMDRPYGGDTLIGWKRAAFMRGYL</sequence>
<proteinExistence type="predicted"/>
<protein>
    <submittedName>
        <fullName evidence="1">Rhamnan synthesis protein F</fullName>
    </submittedName>
</protein>
<name>A0A1H2XBM3_9RHOB</name>
<reference evidence="2" key="1">
    <citation type="submission" date="2016-10" db="EMBL/GenBank/DDBJ databases">
        <authorList>
            <person name="Varghese N."/>
            <person name="Submissions S."/>
        </authorList>
    </citation>
    <scope>NUCLEOTIDE SEQUENCE [LARGE SCALE GENOMIC DNA]</scope>
    <source>
        <strain evidence="2">DSM 29303</strain>
    </source>
</reference>